<dbReference type="Pfam" id="PF12833">
    <property type="entry name" value="HTH_18"/>
    <property type="match status" value="1"/>
</dbReference>
<evidence type="ECO:0000256" key="3">
    <source>
        <dbReference type="ARBA" id="ARBA00023163"/>
    </source>
</evidence>
<dbReference type="PROSITE" id="PS00041">
    <property type="entry name" value="HTH_ARAC_FAMILY_1"/>
    <property type="match status" value="1"/>
</dbReference>
<dbReference type="InterPro" id="IPR018060">
    <property type="entry name" value="HTH_AraC"/>
</dbReference>
<dbReference type="Proteomes" id="UP000707352">
    <property type="component" value="Unassembled WGS sequence"/>
</dbReference>
<keyword evidence="6" id="KW-1185">Reference proteome</keyword>
<dbReference type="InterPro" id="IPR035418">
    <property type="entry name" value="AraC-bd_2"/>
</dbReference>
<name>A0ABX0VDU9_9HYPH</name>
<dbReference type="SUPFAM" id="SSF46689">
    <property type="entry name" value="Homeodomain-like"/>
    <property type="match status" value="2"/>
</dbReference>
<dbReference type="PANTHER" id="PTHR46796">
    <property type="entry name" value="HTH-TYPE TRANSCRIPTIONAL ACTIVATOR RHAS-RELATED"/>
    <property type="match status" value="1"/>
</dbReference>
<keyword evidence="1" id="KW-0805">Transcription regulation</keyword>
<evidence type="ECO:0000313" key="6">
    <source>
        <dbReference type="Proteomes" id="UP000707352"/>
    </source>
</evidence>
<dbReference type="InterPro" id="IPR009057">
    <property type="entry name" value="Homeodomain-like_sf"/>
</dbReference>
<comment type="caution">
    <text evidence="5">The sequence shown here is derived from an EMBL/GenBank/DDBJ whole genome shotgun (WGS) entry which is preliminary data.</text>
</comment>
<feature type="domain" description="HTH araC/xylS-type" evidence="4">
    <location>
        <begin position="149"/>
        <end position="250"/>
    </location>
</feature>
<accession>A0ABX0VDU9</accession>
<dbReference type="EMBL" id="JAATJS010000005">
    <property type="protein sequence ID" value="NIX78014.1"/>
    <property type="molecule type" value="Genomic_DNA"/>
</dbReference>
<sequence length="254" mass="27730">MAFVTTLGGASQLTIGRDAFAFSPNRAVIFTSGPERRITIPKDADNHVLIMNRRKLAECCAELLGYDIPGFVDFAVDADIETGAGRSFQRLLAYAEAELSEPHALIRHIPAAGRQFEQSLLTGFLLSHRHAYSDALLEPQSPAVPFYVKRAEAYIEAHFAEPLSLADIAAAGGVSARSLQNGFQSYRAMTPMAFLRMVRLRHVRQALVQADPALMTVTGVALACGFGHMGEFAALYRRTYGETPGQTLGRSRRS</sequence>
<dbReference type="PANTHER" id="PTHR46796:SF12">
    <property type="entry name" value="HTH-TYPE DNA-BINDING TRANSCRIPTIONAL ACTIVATOR EUTR"/>
    <property type="match status" value="1"/>
</dbReference>
<organism evidence="5 6">
    <name type="scientific">Microvirga terricola</name>
    <dbReference type="NCBI Taxonomy" id="2719797"/>
    <lineage>
        <taxon>Bacteria</taxon>
        <taxon>Pseudomonadati</taxon>
        <taxon>Pseudomonadota</taxon>
        <taxon>Alphaproteobacteria</taxon>
        <taxon>Hyphomicrobiales</taxon>
        <taxon>Methylobacteriaceae</taxon>
        <taxon>Microvirga</taxon>
    </lineage>
</organism>
<reference evidence="5 6" key="1">
    <citation type="submission" date="2020-03" db="EMBL/GenBank/DDBJ databases">
        <title>The genome sequence of Microvirga sp. c23x22.</title>
        <authorList>
            <person name="Zhang X."/>
        </authorList>
    </citation>
    <scope>NUCLEOTIDE SEQUENCE [LARGE SCALE GENOMIC DNA]</scope>
    <source>
        <strain evidence="6">c23x22</strain>
    </source>
</reference>
<gene>
    <name evidence="5" type="ORF">HB375_15555</name>
</gene>
<dbReference type="RefSeq" id="WP_167673922.1">
    <property type="nucleotide sequence ID" value="NZ_JAATJS010000005.1"/>
</dbReference>
<dbReference type="SMART" id="SM00342">
    <property type="entry name" value="HTH_ARAC"/>
    <property type="match status" value="1"/>
</dbReference>
<evidence type="ECO:0000313" key="5">
    <source>
        <dbReference type="EMBL" id="NIX78014.1"/>
    </source>
</evidence>
<evidence type="ECO:0000259" key="4">
    <source>
        <dbReference type="PROSITE" id="PS01124"/>
    </source>
</evidence>
<dbReference type="Pfam" id="PF14525">
    <property type="entry name" value="AraC_binding_2"/>
    <property type="match status" value="1"/>
</dbReference>
<dbReference type="InterPro" id="IPR018062">
    <property type="entry name" value="HTH_AraC-typ_CS"/>
</dbReference>
<keyword evidence="2" id="KW-0238">DNA-binding</keyword>
<dbReference type="Gene3D" id="1.10.10.60">
    <property type="entry name" value="Homeodomain-like"/>
    <property type="match status" value="1"/>
</dbReference>
<proteinExistence type="predicted"/>
<dbReference type="PROSITE" id="PS01124">
    <property type="entry name" value="HTH_ARAC_FAMILY_2"/>
    <property type="match status" value="1"/>
</dbReference>
<dbReference type="InterPro" id="IPR050204">
    <property type="entry name" value="AraC_XylS_family_regulators"/>
</dbReference>
<evidence type="ECO:0000256" key="1">
    <source>
        <dbReference type="ARBA" id="ARBA00023015"/>
    </source>
</evidence>
<protein>
    <submittedName>
        <fullName evidence="5">AraC family transcriptional regulator</fullName>
    </submittedName>
</protein>
<keyword evidence="3" id="KW-0804">Transcription</keyword>
<evidence type="ECO:0000256" key="2">
    <source>
        <dbReference type="ARBA" id="ARBA00023125"/>
    </source>
</evidence>